<keyword evidence="1" id="KW-0812">Transmembrane</keyword>
<sequence>MPESSLPRILAVLRARALLIAVLAVPVVAAGFGYAATREPVYRSDVVVTFTPAYAPAADNSFLRLVRSYQLVATSSDALREAEGEAGLERGSLSDAVTVESPGDTLQLGLSVVTDDAGDSARAAEAIADVVVRIAGQDPLVSADLLIGPTEGENLTPLRQRLAVVAGLALAAVPGVPVALLLEGARPRVRVREDVAELGVPLLLSLRGRELRRWAADPASAEVPSGVIALRAELAEVLVQRGSDTVLLTSPDRTAEAVVIELADALTARGEGPAVLARPGLLVEEDALTATRGHHVTVLVLPAGTSRERAADCVELLGRRGAECAGAVLVR</sequence>
<evidence type="ECO:0008006" key="4">
    <source>
        <dbReference type="Google" id="ProtNLM"/>
    </source>
</evidence>
<keyword evidence="1" id="KW-1133">Transmembrane helix</keyword>
<name>A0A6L9VYN6_9ACTN</name>
<dbReference type="AlphaFoldDB" id="A0A6L9VYN6"/>
<organism evidence="2 3">
    <name type="scientific">Blastococcus saxobsidens</name>
    <dbReference type="NCBI Taxonomy" id="138336"/>
    <lineage>
        <taxon>Bacteria</taxon>
        <taxon>Bacillati</taxon>
        <taxon>Actinomycetota</taxon>
        <taxon>Actinomycetes</taxon>
        <taxon>Geodermatophilales</taxon>
        <taxon>Geodermatophilaceae</taxon>
        <taxon>Blastococcus</taxon>
    </lineage>
</organism>
<protein>
    <recommendedName>
        <fullName evidence="4">Capsular polysaccharide biosynthesis protein</fullName>
    </recommendedName>
</protein>
<dbReference type="EMBL" id="JAAGWG010000001">
    <property type="protein sequence ID" value="NEK84290.1"/>
    <property type="molecule type" value="Genomic_DNA"/>
</dbReference>
<evidence type="ECO:0000313" key="2">
    <source>
        <dbReference type="EMBL" id="NEK84290.1"/>
    </source>
</evidence>
<accession>A0A6L9VYN6</accession>
<gene>
    <name evidence="2" type="ORF">GCU60_00670</name>
</gene>
<evidence type="ECO:0000256" key="1">
    <source>
        <dbReference type="SAM" id="Phobius"/>
    </source>
</evidence>
<dbReference type="Proteomes" id="UP000479241">
    <property type="component" value="Unassembled WGS sequence"/>
</dbReference>
<keyword evidence="1" id="KW-0472">Membrane</keyword>
<reference evidence="2 3" key="1">
    <citation type="submission" date="2019-12" db="EMBL/GenBank/DDBJ databases">
        <title>the WGS of Blastococcus saxobsidens 67B17.</title>
        <authorList>
            <person name="Jiang Z."/>
        </authorList>
    </citation>
    <scope>NUCLEOTIDE SEQUENCE [LARGE SCALE GENOMIC DNA]</scope>
    <source>
        <strain evidence="2 3">67B17</strain>
    </source>
</reference>
<feature type="transmembrane region" description="Helical" evidence="1">
    <location>
        <begin position="162"/>
        <end position="182"/>
    </location>
</feature>
<evidence type="ECO:0000313" key="3">
    <source>
        <dbReference type="Proteomes" id="UP000479241"/>
    </source>
</evidence>
<dbReference type="RefSeq" id="WP_163201712.1">
    <property type="nucleotide sequence ID" value="NZ_JAAGWG010000001.1"/>
</dbReference>
<proteinExistence type="predicted"/>
<comment type="caution">
    <text evidence="2">The sequence shown here is derived from an EMBL/GenBank/DDBJ whole genome shotgun (WGS) entry which is preliminary data.</text>
</comment>